<accession>A0A7U9PW96</accession>
<protein>
    <submittedName>
        <fullName evidence="1">Uncharacterized protein</fullName>
    </submittedName>
</protein>
<dbReference type="Proteomes" id="UP000287830">
    <property type="component" value="Unassembled WGS sequence"/>
</dbReference>
<dbReference type="GeneID" id="95619915"/>
<name>A0A7U9PW96_9ACTN</name>
<gene>
    <name evidence="1" type="ORF">OEIGOIKO_00864</name>
</gene>
<evidence type="ECO:0000313" key="1">
    <source>
        <dbReference type="EMBL" id="GCD33145.1"/>
    </source>
</evidence>
<sequence length="406" mass="43688">MDNEIQLISDDDGLAVIGEPEDVEHFLASEGLLSLSEHLVGPRLGPLLRLGAVVAQAGSESAAHHSGRWVKLTKESAQLCKKYGLMESRVPGVSHAMVGKRGSIQSWLQITTEPRPLLGGPALLSSAAGIMAQLALQHEMSQIKRHLAAIGKKVDDVLRAQKDFEWGRVYGAALDIDSALTVLEVQGRVDDDTWSTVQGRTHTITDALGWSLRRLGTLAAKMADTTKIGDLARTAKEVESEFQEALIVLARCSELQAALDKLRLARVLDTSPDELEGRRHALAVDRRRRRERISEEIEHLVACMAAAAGTTRSHVLLHLSAHRAVVGSINRIAIAGDEFQKLLGVEAGRPSWEATRWWDAARDVELLKNAAAEAGRKAAAGVLVAGAVALVASRAALADEESGDAD</sequence>
<dbReference type="OrthoDB" id="4391631at2"/>
<reference evidence="1 2" key="1">
    <citation type="submission" date="2018-11" db="EMBL/GenBank/DDBJ databases">
        <title>Whole genome sequence of Streptomyces chrestomyceticus NBRC 13444(T).</title>
        <authorList>
            <person name="Komaki H."/>
            <person name="Tamura T."/>
        </authorList>
    </citation>
    <scope>NUCLEOTIDE SEQUENCE [LARGE SCALE GENOMIC DNA]</scope>
    <source>
        <strain evidence="1 2">NBRC 13444</strain>
    </source>
</reference>
<dbReference type="AlphaFoldDB" id="A0A7U9PW96"/>
<dbReference type="RefSeq" id="WP_125043673.1">
    <property type="nucleotide sequence ID" value="NZ_BHZC01000001.1"/>
</dbReference>
<proteinExistence type="predicted"/>
<dbReference type="EMBL" id="BHZC01000001">
    <property type="protein sequence ID" value="GCD33145.1"/>
    <property type="molecule type" value="Genomic_DNA"/>
</dbReference>
<evidence type="ECO:0000313" key="2">
    <source>
        <dbReference type="Proteomes" id="UP000287830"/>
    </source>
</evidence>
<comment type="caution">
    <text evidence="1">The sequence shown here is derived from an EMBL/GenBank/DDBJ whole genome shotgun (WGS) entry which is preliminary data.</text>
</comment>
<organism evidence="1 2">
    <name type="scientific">Streptomyces chrestomyceticus JCM 4735</name>
    <dbReference type="NCBI Taxonomy" id="1306181"/>
    <lineage>
        <taxon>Bacteria</taxon>
        <taxon>Bacillati</taxon>
        <taxon>Actinomycetota</taxon>
        <taxon>Actinomycetes</taxon>
        <taxon>Kitasatosporales</taxon>
        <taxon>Streptomycetaceae</taxon>
        <taxon>Streptomyces</taxon>
    </lineage>
</organism>